<dbReference type="CDD" id="cd02042">
    <property type="entry name" value="ParAB_family"/>
    <property type="match status" value="1"/>
</dbReference>
<dbReference type="PIRSF" id="PIRSF009320">
    <property type="entry name" value="Nuc_binding_HP_1000"/>
    <property type="match status" value="1"/>
</dbReference>
<dbReference type="InterPro" id="IPR027417">
    <property type="entry name" value="P-loop_NTPase"/>
</dbReference>
<dbReference type="PANTHER" id="PTHR13696:SF99">
    <property type="entry name" value="COBYRINIC ACID AC-DIAMIDE SYNTHASE"/>
    <property type="match status" value="1"/>
</dbReference>
<gene>
    <name evidence="2" type="ORF">ACFPFU_19685</name>
</gene>
<dbReference type="Gene3D" id="3.40.50.300">
    <property type="entry name" value="P-loop containing nucleotide triphosphate hydrolases"/>
    <property type="match status" value="1"/>
</dbReference>
<dbReference type="PANTHER" id="PTHR13696">
    <property type="entry name" value="P-LOOP CONTAINING NUCLEOSIDE TRIPHOSPHATE HYDROLASE"/>
    <property type="match status" value="1"/>
</dbReference>
<reference evidence="3" key="1">
    <citation type="journal article" date="2019" name="Int. J. Syst. Evol. Microbiol.">
        <title>The Global Catalogue of Microorganisms (GCM) 10K type strain sequencing project: providing services to taxonomists for standard genome sequencing and annotation.</title>
        <authorList>
            <consortium name="The Broad Institute Genomics Platform"/>
            <consortium name="The Broad Institute Genome Sequencing Center for Infectious Disease"/>
            <person name="Wu L."/>
            <person name="Ma J."/>
        </authorList>
    </citation>
    <scope>NUCLEOTIDE SEQUENCE [LARGE SCALE GENOMIC DNA]</scope>
    <source>
        <strain evidence="3">CGMCC 4.7466</strain>
    </source>
</reference>
<sequence length="259" mass="28665">MPTIALAIQKGGSGKTTTVINLAAALQQQNNKVLVVDMDPQANCTQALGILEEQELGIYQLLKKEASGEEINAKNAILVTKAGVDLIPSGLELASAEMELVSVYGREQLTRQLLKPLKGVYDYIFIDCPPAIGMLTVNALVASDYVLMPLQAEFLPLRGVKSFLRAFSKIKKHIHPQLKLLGFILTKFDRRKSMNRSVLEQLEQEFGSKVFQTHVRTNIALAKAQEAGLDIFHFDKNSNGALDYCQLAQELLECISHER</sequence>
<feature type="domain" description="AAA" evidence="1">
    <location>
        <begin position="3"/>
        <end position="179"/>
    </location>
</feature>
<evidence type="ECO:0000313" key="2">
    <source>
        <dbReference type="EMBL" id="MFC4873936.1"/>
    </source>
</evidence>
<dbReference type="InterPro" id="IPR025669">
    <property type="entry name" value="AAA_dom"/>
</dbReference>
<dbReference type="InterPro" id="IPR050678">
    <property type="entry name" value="DNA_Partitioning_ATPase"/>
</dbReference>
<name>A0ABV9T621_9BACT</name>
<proteinExistence type="predicted"/>
<organism evidence="2 3">
    <name type="scientific">Negadavirga shengliensis</name>
    <dbReference type="NCBI Taxonomy" id="1389218"/>
    <lineage>
        <taxon>Bacteria</taxon>
        <taxon>Pseudomonadati</taxon>
        <taxon>Bacteroidota</taxon>
        <taxon>Cytophagia</taxon>
        <taxon>Cytophagales</taxon>
        <taxon>Cyclobacteriaceae</taxon>
        <taxon>Negadavirga</taxon>
    </lineage>
</organism>
<comment type="caution">
    <text evidence="2">The sequence shown here is derived from an EMBL/GenBank/DDBJ whole genome shotgun (WGS) entry which is preliminary data.</text>
</comment>
<evidence type="ECO:0000313" key="3">
    <source>
        <dbReference type="Proteomes" id="UP001595818"/>
    </source>
</evidence>
<dbReference type="SUPFAM" id="SSF52540">
    <property type="entry name" value="P-loop containing nucleoside triphosphate hydrolases"/>
    <property type="match status" value="1"/>
</dbReference>
<dbReference type="EMBL" id="JBHSJJ010000014">
    <property type="protein sequence ID" value="MFC4873936.1"/>
    <property type="molecule type" value="Genomic_DNA"/>
</dbReference>
<protein>
    <submittedName>
        <fullName evidence="2">ParA family protein</fullName>
    </submittedName>
</protein>
<dbReference type="Pfam" id="PF13614">
    <property type="entry name" value="AAA_31"/>
    <property type="match status" value="1"/>
</dbReference>
<accession>A0ABV9T621</accession>
<keyword evidence="3" id="KW-1185">Reference proteome</keyword>
<dbReference type="RefSeq" id="WP_377067294.1">
    <property type="nucleotide sequence ID" value="NZ_JBHSJJ010000014.1"/>
</dbReference>
<evidence type="ECO:0000259" key="1">
    <source>
        <dbReference type="Pfam" id="PF13614"/>
    </source>
</evidence>
<dbReference type="Proteomes" id="UP001595818">
    <property type="component" value="Unassembled WGS sequence"/>
</dbReference>